<dbReference type="RefSeq" id="WP_244650021.1">
    <property type="nucleotide sequence ID" value="NZ_BMHX01000003.1"/>
</dbReference>
<gene>
    <name evidence="2" type="ORF">HNQ73_001321</name>
</gene>
<dbReference type="Proteomes" id="UP000588017">
    <property type="component" value="Unassembled WGS sequence"/>
</dbReference>
<proteinExistence type="predicted"/>
<dbReference type="Gene3D" id="1.10.357.10">
    <property type="entry name" value="Tetracycline Repressor, domain 2"/>
    <property type="match status" value="1"/>
</dbReference>
<accession>A0A841K4K0</accession>
<sequence>MSAGNLYRYFRSKDAIVAGLAERDRAQMASDLSVIGPGDDFIAAFRELGRKHFEEEPRERAILGLEIWAEATRNREVAATVQEFEGDLIGHLTDMIAAAQENGSVSRLNEARDIAVLIATLADGLFVRRATLPDFDAGREVGHVLSIIGALLKGHITLSQGVSDAGASS</sequence>
<reference evidence="2 3" key="1">
    <citation type="submission" date="2020-08" db="EMBL/GenBank/DDBJ databases">
        <title>Genomic Encyclopedia of Type Strains, Phase IV (KMG-IV): sequencing the most valuable type-strain genomes for metagenomic binning, comparative biology and taxonomic classification.</title>
        <authorList>
            <person name="Goeker M."/>
        </authorList>
    </citation>
    <scope>NUCLEOTIDE SEQUENCE [LARGE SCALE GENOMIC DNA]</scope>
    <source>
        <strain evidence="2 3">DSM 101465</strain>
    </source>
</reference>
<evidence type="ECO:0000259" key="1">
    <source>
        <dbReference type="Pfam" id="PF13977"/>
    </source>
</evidence>
<organism evidence="2 3">
    <name type="scientific">Chelatococcus composti</name>
    <dbReference type="NCBI Taxonomy" id="1743235"/>
    <lineage>
        <taxon>Bacteria</taxon>
        <taxon>Pseudomonadati</taxon>
        <taxon>Pseudomonadota</taxon>
        <taxon>Alphaproteobacteria</taxon>
        <taxon>Hyphomicrobiales</taxon>
        <taxon>Chelatococcaceae</taxon>
        <taxon>Chelatococcus</taxon>
    </lineage>
</organism>
<dbReference type="InterPro" id="IPR036271">
    <property type="entry name" value="Tet_transcr_reg_TetR-rel_C_sf"/>
</dbReference>
<protein>
    <submittedName>
        <fullName evidence="2">AcrR family transcriptional regulator</fullName>
    </submittedName>
</protein>
<dbReference type="SUPFAM" id="SSF48498">
    <property type="entry name" value="Tetracyclin repressor-like, C-terminal domain"/>
    <property type="match status" value="1"/>
</dbReference>
<dbReference type="EMBL" id="JACHEH010000003">
    <property type="protein sequence ID" value="MBB6167698.1"/>
    <property type="molecule type" value="Genomic_DNA"/>
</dbReference>
<dbReference type="AlphaFoldDB" id="A0A841K4K0"/>
<comment type="caution">
    <text evidence="2">The sequence shown here is derived from an EMBL/GenBank/DDBJ whole genome shotgun (WGS) entry which is preliminary data.</text>
</comment>
<name>A0A841K4K0_9HYPH</name>
<feature type="domain" description="BetI-type transcriptional repressor C-terminal" evidence="1">
    <location>
        <begin position="55"/>
        <end position="152"/>
    </location>
</feature>
<evidence type="ECO:0000313" key="2">
    <source>
        <dbReference type="EMBL" id="MBB6167698.1"/>
    </source>
</evidence>
<dbReference type="Pfam" id="PF13977">
    <property type="entry name" value="TetR_C_6"/>
    <property type="match status" value="1"/>
</dbReference>
<evidence type="ECO:0000313" key="3">
    <source>
        <dbReference type="Proteomes" id="UP000588017"/>
    </source>
</evidence>
<keyword evidence="3" id="KW-1185">Reference proteome</keyword>
<dbReference type="InterPro" id="IPR039538">
    <property type="entry name" value="BetI_C"/>
</dbReference>